<dbReference type="NCBIfam" id="TIGR00401">
    <property type="entry name" value="msrA"/>
    <property type="match status" value="1"/>
</dbReference>
<accession>A0ABQ6VCW2</accession>
<keyword evidence="1 4" id="KW-0560">Oxidoreductase</keyword>
<evidence type="ECO:0000313" key="6">
    <source>
        <dbReference type="EMBL" id="KAB3520000.1"/>
    </source>
</evidence>
<comment type="catalytic activity">
    <reaction evidence="3 4">
        <text>[thioredoxin]-disulfide + L-methionine + H2O = L-methionine (S)-S-oxide + [thioredoxin]-dithiol</text>
        <dbReference type="Rhea" id="RHEA:19993"/>
        <dbReference type="Rhea" id="RHEA-COMP:10698"/>
        <dbReference type="Rhea" id="RHEA-COMP:10700"/>
        <dbReference type="ChEBI" id="CHEBI:15377"/>
        <dbReference type="ChEBI" id="CHEBI:29950"/>
        <dbReference type="ChEBI" id="CHEBI:50058"/>
        <dbReference type="ChEBI" id="CHEBI:57844"/>
        <dbReference type="ChEBI" id="CHEBI:58772"/>
        <dbReference type="EC" id="1.8.4.11"/>
    </reaction>
</comment>
<proteinExistence type="inferred from homology"/>
<evidence type="ECO:0000259" key="5">
    <source>
        <dbReference type="Pfam" id="PF01625"/>
    </source>
</evidence>
<comment type="caution">
    <text evidence="6">The sequence shown here is derived from an EMBL/GenBank/DDBJ whole genome shotgun (WGS) entry which is preliminary data.</text>
</comment>
<dbReference type="InterPro" id="IPR050162">
    <property type="entry name" value="MsrA_MetSO_reductase"/>
</dbReference>
<dbReference type="PANTHER" id="PTHR42799:SF2">
    <property type="entry name" value="MITOCHONDRIAL PEPTIDE METHIONINE SULFOXIDE REDUCTASE"/>
    <property type="match status" value="1"/>
</dbReference>
<feature type="domain" description="Peptide methionine sulphoxide reductase MsrA" evidence="5">
    <location>
        <begin position="77"/>
        <end position="235"/>
    </location>
</feature>
<keyword evidence="7" id="KW-1185">Reference proteome</keyword>
<dbReference type="InterPro" id="IPR002569">
    <property type="entry name" value="Met_Sox_Rdtase_MsrA_dom"/>
</dbReference>
<dbReference type="SUPFAM" id="SSF55068">
    <property type="entry name" value="Peptide methionine sulfoxide reductase"/>
    <property type="match status" value="1"/>
</dbReference>
<evidence type="ECO:0000256" key="3">
    <source>
        <dbReference type="ARBA" id="ARBA00048782"/>
    </source>
</evidence>
<comment type="function">
    <text evidence="4">Has an important function as a repair enzyme for proteins that have been inactivated by oxidation. Catalyzes the reversible oxidation-reduction of methionine sulfoxide in proteins to methionine.</text>
</comment>
<feature type="active site" evidence="4">
    <location>
        <position position="83"/>
    </location>
</feature>
<evidence type="ECO:0000313" key="7">
    <source>
        <dbReference type="Proteomes" id="UP000436181"/>
    </source>
</evidence>
<dbReference type="PANTHER" id="PTHR42799">
    <property type="entry name" value="MITOCHONDRIAL PEPTIDE METHIONINE SULFOXIDE REDUCTASE"/>
    <property type="match status" value="1"/>
</dbReference>
<comment type="catalytic activity">
    <reaction evidence="2 4">
        <text>L-methionyl-[protein] + [thioredoxin]-disulfide + H2O = L-methionyl-(S)-S-oxide-[protein] + [thioredoxin]-dithiol</text>
        <dbReference type="Rhea" id="RHEA:14217"/>
        <dbReference type="Rhea" id="RHEA-COMP:10698"/>
        <dbReference type="Rhea" id="RHEA-COMP:10700"/>
        <dbReference type="Rhea" id="RHEA-COMP:12313"/>
        <dbReference type="Rhea" id="RHEA-COMP:12315"/>
        <dbReference type="ChEBI" id="CHEBI:15377"/>
        <dbReference type="ChEBI" id="CHEBI:16044"/>
        <dbReference type="ChEBI" id="CHEBI:29950"/>
        <dbReference type="ChEBI" id="CHEBI:44120"/>
        <dbReference type="ChEBI" id="CHEBI:50058"/>
        <dbReference type="EC" id="1.8.4.11"/>
    </reaction>
</comment>
<organism evidence="6 7">
    <name type="scientific">Corynebacterium zhongnanshanii</name>
    <dbReference type="NCBI Taxonomy" id="2768834"/>
    <lineage>
        <taxon>Bacteria</taxon>
        <taxon>Bacillati</taxon>
        <taxon>Actinomycetota</taxon>
        <taxon>Actinomycetes</taxon>
        <taxon>Mycobacteriales</taxon>
        <taxon>Corynebacteriaceae</taxon>
        <taxon>Corynebacterium</taxon>
    </lineage>
</organism>
<dbReference type="Proteomes" id="UP000436181">
    <property type="component" value="Unassembled WGS sequence"/>
</dbReference>
<evidence type="ECO:0000256" key="2">
    <source>
        <dbReference type="ARBA" id="ARBA00047806"/>
    </source>
</evidence>
<dbReference type="GO" id="GO:0008113">
    <property type="term" value="F:peptide-methionine (S)-S-oxide reductase activity"/>
    <property type="evidence" value="ECO:0007669"/>
    <property type="project" value="UniProtKB-EC"/>
</dbReference>
<evidence type="ECO:0000256" key="4">
    <source>
        <dbReference type="HAMAP-Rule" id="MF_01401"/>
    </source>
</evidence>
<sequence>MASLMDRFAALNSKGPWRAPRMGKEKALKGGRHPVLDVTAGSGSAAGSGSPVAHAVLGTPLGGAEQFRESCPDAQELILGAGCFWGVERLYWSIDGVLGTSVGYAGGWTANPTYREVCTGRTDHAEVVRVVFNPATVSVEELLQVMFENHDPTLGDRQGNDVGSQYRSCVFASDDAQLARVEAAVQAWAPRFVKAGLGEVTTETSLMSTAGDGHYYLAEIEHQQYLHKNPGGYCNHGPNGVSCPTGVL</sequence>
<dbReference type="EMBL" id="WBZJ01000003">
    <property type="protein sequence ID" value="KAB3520000.1"/>
    <property type="molecule type" value="Genomic_DNA"/>
</dbReference>
<dbReference type="InterPro" id="IPR036509">
    <property type="entry name" value="Met_Sox_Rdtase_MsrA_sf"/>
</dbReference>
<dbReference type="EC" id="1.8.4.11" evidence="4"/>
<reference evidence="6 7" key="1">
    <citation type="submission" date="2019-10" db="EMBL/GenBank/DDBJ databases">
        <title>Corynebacterium sp novel species isolated from the respiratory tract of Marmot.</title>
        <authorList>
            <person name="Zhang G."/>
        </authorList>
    </citation>
    <scope>NUCLEOTIDE SEQUENCE [LARGE SCALE GENOMIC DNA]</scope>
    <source>
        <strain evidence="6 7">336</strain>
    </source>
</reference>
<comment type="similarity">
    <text evidence="4">Belongs to the MsrA Met sulfoxide reductase family.</text>
</comment>
<gene>
    <name evidence="4 6" type="primary">msrA</name>
    <name evidence="6" type="ORF">F8377_08865</name>
</gene>
<protein>
    <recommendedName>
        <fullName evidence="4">Peptide methionine sulfoxide reductase MsrA</fullName>
        <shortName evidence="4">Protein-methionine-S-oxide reductase</shortName>
        <ecNumber evidence="4">1.8.4.11</ecNumber>
    </recommendedName>
    <alternativeName>
        <fullName evidence="4">Peptide-methionine (S)-S-oxide reductase</fullName>
        <shortName evidence="4">Peptide Met(O) reductase</shortName>
    </alternativeName>
</protein>
<name>A0ABQ6VCW2_9CORY</name>
<evidence type="ECO:0000256" key="1">
    <source>
        <dbReference type="ARBA" id="ARBA00023002"/>
    </source>
</evidence>
<dbReference type="Pfam" id="PF01625">
    <property type="entry name" value="PMSR"/>
    <property type="match status" value="1"/>
</dbReference>
<dbReference type="HAMAP" id="MF_01401">
    <property type="entry name" value="MsrA"/>
    <property type="match status" value="1"/>
</dbReference>
<dbReference type="Gene3D" id="3.30.1060.10">
    <property type="entry name" value="Peptide methionine sulphoxide reductase MsrA"/>
    <property type="match status" value="1"/>
</dbReference>